<evidence type="ECO:0000256" key="9">
    <source>
        <dbReference type="SAM" id="MobiDB-lite"/>
    </source>
</evidence>
<dbReference type="PROSITE" id="PS00031">
    <property type="entry name" value="NUCLEAR_REC_DBD_1"/>
    <property type="match status" value="1"/>
</dbReference>
<dbReference type="InterPro" id="IPR035500">
    <property type="entry name" value="NHR-like_dom_sf"/>
</dbReference>
<keyword evidence="2" id="KW-0863">Zinc-finger</keyword>
<dbReference type="PROSITE" id="PS51030">
    <property type="entry name" value="NUCLEAR_REC_DBD_2"/>
    <property type="match status" value="1"/>
</dbReference>
<name>A0A8B6HEU3_MYTGA</name>
<evidence type="ECO:0000256" key="5">
    <source>
        <dbReference type="ARBA" id="ARBA00023125"/>
    </source>
</evidence>
<keyword evidence="12" id="KW-1185">Reference proteome</keyword>
<dbReference type="InterPro" id="IPR013088">
    <property type="entry name" value="Znf_NHR/GATA"/>
</dbReference>
<proteinExistence type="predicted"/>
<evidence type="ECO:0000256" key="2">
    <source>
        <dbReference type="ARBA" id="ARBA00022771"/>
    </source>
</evidence>
<dbReference type="GO" id="GO:0000122">
    <property type="term" value="P:negative regulation of transcription by RNA polymerase II"/>
    <property type="evidence" value="ECO:0007669"/>
    <property type="project" value="TreeGrafter"/>
</dbReference>
<evidence type="ECO:0000256" key="6">
    <source>
        <dbReference type="ARBA" id="ARBA00023163"/>
    </source>
</evidence>
<gene>
    <name evidence="11" type="ORF">MGAL_10B093093</name>
</gene>
<dbReference type="EMBL" id="UYJE01009906">
    <property type="protein sequence ID" value="VDI77872.1"/>
    <property type="molecule type" value="Genomic_DNA"/>
</dbReference>
<dbReference type="Gene3D" id="3.30.50.10">
    <property type="entry name" value="Erythroid Transcription Factor GATA-1, subunit A"/>
    <property type="match status" value="1"/>
</dbReference>
<dbReference type="SUPFAM" id="SSF48508">
    <property type="entry name" value="Nuclear receptor ligand-binding domain"/>
    <property type="match status" value="1"/>
</dbReference>
<dbReference type="GO" id="GO:0045944">
    <property type="term" value="P:positive regulation of transcription by RNA polymerase II"/>
    <property type="evidence" value="ECO:0007669"/>
    <property type="project" value="TreeGrafter"/>
</dbReference>
<sequence length="376" mass="43322">MATACGLITPVERIQMMLETDDFSPQSSAGSVDSGFTENEEGSNSVQDIHKKWGNCPPDSSSLPPCRVCEEKASGWHYGANTCEPCKGFFRRCIVKMKKKEEYKCLKDKKCKLGGGKRMSCSYCRYQKCLAVGMSHDAIKIGRYTHEKRTSNIKEIKKIKVTEKIEEKSSEIYVDDNEVDSLIENLIQIEQEFNGEFIELFEADGLLALQKTVYETFKQKEEIFGKLGYLPSNVYDEFYKATGIDIDDRRNRMSKIASHMDRFIRNMINFARNIPGFNELSTTDQIVLLKDQCTLQEPEKVEKIQLYLINCLRNVAKKSYKNPDERLWKILDKFTLLRSVSNYLREMDNIKAQWPVMKDHPLVLEIIGSEISNQSK</sequence>
<dbReference type="PANTHER" id="PTHR24082:SF473">
    <property type="entry name" value="ECDYSONE-INDUCED PROTEIN 75B, ISOFORM B"/>
    <property type="match status" value="1"/>
</dbReference>
<evidence type="ECO:0000313" key="12">
    <source>
        <dbReference type="Proteomes" id="UP000596742"/>
    </source>
</evidence>
<keyword evidence="6" id="KW-0804">Transcription</keyword>
<dbReference type="GO" id="GO:0009755">
    <property type="term" value="P:hormone-mediated signaling pathway"/>
    <property type="evidence" value="ECO:0007669"/>
    <property type="project" value="TreeGrafter"/>
</dbReference>
<dbReference type="Proteomes" id="UP000596742">
    <property type="component" value="Unassembled WGS sequence"/>
</dbReference>
<organism evidence="11 12">
    <name type="scientific">Mytilus galloprovincialis</name>
    <name type="common">Mediterranean mussel</name>
    <dbReference type="NCBI Taxonomy" id="29158"/>
    <lineage>
        <taxon>Eukaryota</taxon>
        <taxon>Metazoa</taxon>
        <taxon>Spiralia</taxon>
        <taxon>Lophotrochozoa</taxon>
        <taxon>Mollusca</taxon>
        <taxon>Bivalvia</taxon>
        <taxon>Autobranchia</taxon>
        <taxon>Pteriomorphia</taxon>
        <taxon>Mytilida</taxon>
        <taxon>Mytiloidea</taxon>
        <taxon>Mytilidae</taxon>
        <taxon>Mytilinae</taxon>
        <taxon>Mytilus</taxon>
    </lineage>
</organism>
<dbReference type="GO" id="GO:0000978">
    <property type="term" value="F:RNA polymerase II cis-regulatory region sequence-specific DNA binding"/>
    <property type="evidence" value="ECO:0007669"/>
    <property type="project" value="TreeGrafter"/>
</dbReference>
<evidence type="ECO:0000259" key="10">
    <source>
        <dbReference type="PROSITE" id="PS51030"/>
    </source>
</evidence>
<dbReference type="InterPro" id="IPR001628">
    <property type="entry name" value="Znf_hrmn_rcpt"/>
</dbReference>
<keyword evidence="1" id="KW-0479">Metal-binding</keyword>
<dbReference type="InterPro" id="IPR050234">
    <property type="entry name" value="Nuclear_hormone_rcpt_NR1"/>
</dbReference>
<comment type="caution">
    <text evidence="11">The sequence shown here is derived from an EMBL/GenBank/DDBJ whole genome shotgun (WGS) entry which is preliminary data.</text>
</comment>
<dbReference type="InterPro" id="IPR001723">
    <property type="entry name" value="Nuclear_hrmn_rcpt"/>
</dbReference>
<dbReference type="Pfam" id="PF00105">
    <property type="entry name" value="zf-C4"/>
    <property type="match status" value="1"/>
</dbReference>
<reference evidence="11" key="1">
    <citation type="submission" date="2018-11" db="EMBL/GenBank/DDBJ databases">
        <authorList>
            <person name="Alioto T."/>
            <person name="Alioto T."/>
        </authorList>
    </citation>
    <scope>NUCLEOTIDE SEQUENCE</scope>
</reference>
<evidence type="ECO:0000256" key="4">
    <source>
        <dbReference type="ARBA" id="ARBA00023015"/>
    </source>
</evidence>
<dbReference type="GO" id="GO:0030154">
    <property type="term" value="P:cell differentiation"/>
    <property type="evidence" value="ECO:0007669"/>
    <property type="project" value="TreeGrafter"/>
</dbReference>
<keyword evidence="8" id="KW-0539">Nucleus</keyword>
<dbReference type="GO" id="GO:0008270">
    <property type="term" value="F:zinc ion binding"/>
    <property type="evidence" value="ECO:0007669"/>
    <property type="project" value="UniProtKB-KW"/>
</dbReference>
<dbReference type="OrthoDB" id="6081310at2759"/>
<accession>A0A8B6HEU3</accession>
<evidence type="ECO:0000256" key="8">
    <source>
        <dbReference type="ARBA" id="ARBA00023242"/>
    </source>
</evidence>
<feature type="domain" description="Nuclear receptor" evidence="10">
    <location>
        <begin position="63"/>
        <end position="141"/>
    </location>
</feature>
<evidence type="ECO:0000313" key="11">
    <source>
        <dbReference type="EMBL" id="VDI77872.1"/>
    </source>
</evidence>
<dbReference type="SMART" id="SM00399">
    <property type="entry name" value="ZnF_C4"/>
    <property type="match status" value="1"/>
</dbReference>
<dbReference type="AlphaFoldDB" id="A0A8B6HEU3"/>
<dbReference type="PRINTS" id="PR00398">
    <property type="entry name" value="STRDHORMONER"/>
</dbReference>
<protein>
    <recommendedName>
        <fullName evidence="10">Nuclear receptor domain-containing protein</fullName>
    </recommendedName>
</protein>
<dbReference type="Gene3D" id="1.10.565.10">
    <property type="entry name" value="Retinoid X Receptor"/>
    <property type="match status" value="2"/>
</dbReference>
<evidence type="ECO:0000256" key="3">
    <source>
        <dbReference type="ARBA" id="ARBA00022833"/>
    </source>
</evidence>
<feature type="region of interest" description="Disordered" evidence="9">
    <location>
        <begin position="23"/>
        <end position="42"/>
    </location>
</feature>
<dbReference type="SUPFAM" id="SSF57716">
    <property type="entry name" value="Glucocorticoid receptor-like (DNA-binding domain)"/>
    <property type="match status" value="1"/>
</dbReference>
<dbReference type="GO" id="GO:0004879">
    <property type="term" value="F:nuclear receptor activity"/>
    <property type="evidence" value="ECO:0007669"/>
    <property type="project" value="TreeGrafter"/>
</dbReference>
<keyword evidence="7" id="KW-0675">Receptor</keyword>
<dbReference type="PRINTS" id="PR00047">
    <property type="entry name" value="STROIDFINGER"/>
</dbReference>
<dbReference type="PANTHER" id="PTHR24082">
    <property type="entry name" value="NUCLEAR HORMONE RECEPTOR"/>
    <property type="match status" value="1"/>
</dbReference>
<evidence type="ECO:0000256" key="7">
    <source>
        <dbReference type="ARBA" id="ARBA00023170"/>
    </source>
</evidence>
<keyword evidence="4" id="KW-0805">Transcription regulation</keyword>
<keyword evidence="5" id="KW-0238">DNA-binding</keyword>
<keyword evidence="3" id="KW-0862">Zinc</keyword>
<evidence type="ECO:0000256" key="1">
    <source>
        <dbReference type="ARBA" id="ARBA00022723"/>
    </source>
</evidence>